<dbReference type="AlphaFoldDB" id="A0A6G1JV12"/>
<keyword evidence="3" id="KW-1185">Reference proteome</keyword>
<dbReference type="Proteomes" id="UP000799428">
    <property type="component" value="Unassembled WGS sequence"/>
</dbReference>
<organism evidence="2 3">
    <name type="scientific">Pleomassaria siparia CBS 279.74</name>
    <dbReference type="NCBI Taxonomy" id="1314801"/>
    <lineage>
        <taxon>Eukaryota</taxon>
        <taxon>Fungi</taxon>
        <taxon>Dikarya</taxon>
        <taxon>Ascomycota</taxon>
        <taxon>Pezizomycotina</taxon>
        <taxon>Dothideomycetes</taxon>
        <taxon>Pleosporomycetidae</taxon>
        <taxon>Pleosporales</taxon>
        <taxon>Pleomassariaceae</taxon>
        <taxon>Pleomassaria</taxon>
    </lineage>
</organism>
<evidence type="ECO:0000313" key="2">
    <source>
        <dbReference type="EMBL" id="KAF2704444.1"/>
    </source>
</evidence>
<sequence>MHLGMFSPKKTKAATAVIDDSPTKRVARAAVAYPFLHCVSKSLATHIRDKNVSLDLEDFDEYLSADAMYAAAMCEIKHHERFQERRAERNKRGEATRSREEEEEEEVKAKNRDAEREMWTAAKNKKKKKKSAVTEDLIMF</sequence>
<feature type="compositionally biased region" description="Basic and acidic residues" evidence="1">
    <location>
        <begin position="107"/>
        <end position="118"/>
    </location>
</feature>
<dbReference type="EMBL" id="MU005782">
    <property type="protein sequence ID" value="KAF2704444.1"/>
    <property type="molecule type" value="Genomic_DNA"/>
</dbReference>
<evidence type="ECO:0000313" key="3">
    <source>
        <dbReference type="Proteomes" id="UP000799428"/>
    </source>
</evidence>
<feature type="compositionally biased region" description="Basic and acidic residues" evidence="1">
    <location>
        <begin position="81"/>
        <end position="100"/>
    </location>
</feature>
<feature type="region of interest" description="Disordered" evidence="1">
    <location>
        <begin position="81"/>
        <end position="140"/>
    </location>
</feature>
<reference evidence="2" key="1">
    <citation type="journal article" date="2020" name="Stud. Mycol.">
        <title>101 Dothideomycetes genomes: a test case for predicting lifestyles and emergence of pathogens.</title>
        <authorList>
            <person name="Haridas S."/>
            <person name="Albert R."/>
            <person name="Binder M."/>
            <person name="Bloem J."/>
            <person name="Labutti K."/>
            <person name="Salamov A."/>
            <person name="Andreopoulos B."/>
            <person name="Baker S."/>
            <person name="Barry K."/>
            <person name="Bills G."/>
            <person name="Bluhm B."/>
            <person name="Cannon C."/>
            <person name="Castanera R."/>
            <person name="Culley D."/>
            <person name="Daum C."/>
            <person name="Ezra D."/>
            <person name="Gonzalez J."/>
            <person name="Henrissat B."/>
            <person name="Kuo A."/>
            <person name="Liang C."/>
            <person name="Lipzen A."/>
            <person name="Lutzoni F."/>
            <person name="Magnuson J."/>
            <person name="Mondo S."/>
            <person name="Nolan M."/>
            <person name="Ohm R."/>
            <person name="Pangilinan J."/>
            <person name="Park H.-J."/>
            <person name="Ramirez L."/>
            <person name="Alfaro M."/>
            <person name="Sun H."/>
            <person name="Tritt A."/>
            <person name="Yoshinaga Y."/>
            <person name="Zwiers L.-H."/>
            <person name="Turgeon B."/>
            <person name="Goodwin S."/>
            <person name="Spatafora J."/>
            <person name="Crous P."/>
            <person name="Grigoriev I."/>
        </authorList>
    </citation>
    <scope>NUCLEOTIDE SEQUENCE</scope>
    <source>
        <strain evidence="2">CBS 279.74</strain>
    </source>
</reference>
<evidence type="ECO:0000256" key="1">
    <source>
        <dbReference type="SAM" id="MobiDB-lite"/>
    </source>
</evidence>
<name>A0A6G1JV12_9PLEO</name>
<accession>A0A6G1JV12</accession>
<protein>
    <submittedName>
        <fullName evidence="2">Uncharacterized protein</fullName>
    </submittedName>
</protein>
<proteinExistence type="predicted"/>
<gene>
    <name evidence="2" type="ORF">K504DRAFT_537945</name>
</gene>